<comment type="subcellular location">
    <subcellularLocation>
        <location evidence="2">Chromosome</location>
        <location evidence="2">Centromere</location>
        <location evidence="2">Kinetochore</location>
    </subcellularLocation>
    <subcellularLocation>
        <location evidence="1">Cytoplasm</location>
        <location evidence="1">Cytoskeleton</location>
        <location evidence="1">Spindle</location>
    </subcellularLocation>
</comment>
<dbReference type="PANTHER" id="PTHR48118">
    <property type="entry name" value="SPINDLE AND KINETOCHORE-ASSOCIATED PROTEIN 3"/>
    <property type="match status" value="1"/>
</dbReference>
<evidence type="ECO:0000256" key="8">
    <source>
        <dbReference type="ARBA" id="ARBA00022776"/>
    </source>
</evidence>
<dbReference type="GO" id="GO:0005876">
    <property type="term" value="C:spindle microtubule"/>
    <property type="evidence" value="ECO:0007669"/>
    <property type="project" value="TreeGrafter"/>
</dbReference>
<evidence type="ECO:0000256" key="5">
    <source>
        <dbReference type="ARBA" id="ARBA00022490"/>
    </source>
</evidence>
<keyword evidence="4" id="KW-0158">Chromosome</keyword>
<dbReference type="GO" id="GO:0051301">
    <property type="term" value="P:cell division"/>
    <property type="evidence" value="ECO:0007669"/>
    <property type="project" value="UniProtKB-KW"/>
</dbReference>
<keyword evidence="5" id="KW-0963">Cytoplasm</keyword>
<keyword evidence="10" id="KW-0206">Cytoskeleton</keyword>
<proteinExistence type="inferred from homology"/>
<evidence type="ECO:0000256" key="6">
    <source>
        <dbReference type="ARBA" id="ARBA00022618"/>
    </source>
</evidence>
<evidence type="ECO:0000313" key="15">
    <source>
        <dbReference type="Ensembl" id="ENSGACP00000001823.2"/>
    </source>
</evidence>
<keyword evidence="7" id="KW-0493">Microtubule</keyword>
<keyword evidence="14" id="KW-0472">Membrane</keyword>
<dbReference type="GeneTree" id="ENSGT00500000045005"/>
<reference evidence="15" key="2">
    <citation type="submission" date="2025-08" db="UniProtKB">
        <authorList>
            <consortium name="Ensembl"/>
        </authorList>
    </citation>
    <scope>IDENTIFICATION</scope>
</reference>
<keyword evidence="8" id="KW-0498">Mitosis</keyword>
<evidence type="ECO:0000256" key="13">
    <source>
        <dbReference type="SAM" id="MobiDB-lite"/>
    </source>
</evidence>
<feature type="compositionally biased region" description="Acidic residues" evidence="13">
    <location>
        <begin position="168"/>
        <end position="190"/>
    </location>
</feature>
<dbReference type="Ensembl" id="ENSGACT00000001825.2">
    <property type="protein sequence ID" value="ENSGACP00000001823.2"/>
    <property type="gene ID" value="ENSGACG00000001406.2"/>
</dbReference>
<reference evidence="15 16" key="1">
    <citation type="journal article" date="2021" name="G3 (Bethesda)">
        <title>Improved contiguity of the threespine stickleback genome using long-read sequencing.</title>
        <authorList>
            <person name="Nath S."/>
            <person name="Shaw D.E."/>
            <person name="White M.A."/>
        </authorList>
    </citation>
    <scope>NUCLEOTIDE SEQUENCE [LARGE SCALE GENOMIC DNA]</scope>
    <source>
        <strain evidence="15 16">Lake Benthic</strain>
    </source>
</reference>
<evidence type="ECO:0000256" key="14">
    <source>
        <dbReference type="SAM" id="Phobius"/>
    </source>
</evidence>
<evidence type="ECO:0000256" key="9">
    <source>
        <dbReference type="ARBA" id="ARBA00022838"/>
    </source>
</evidence>
<feature type="region of interest" description="Disordered" evidence="13">
    <location>
        <begin position="166"/>
        <end position="216"/>
    </location>
</feature>
<feature type="region of interest" description="Disordered" evidence="13">
    <location>
        <begin position="381"/>
        <end position="406"/>
    </location>
</feature>
<keyword evidence="14" id="KW-0812">Transmembrane</keyword>
<protein>
    <submittedName>
        <fullName evidence="15">Spindle and kinetochore associated complex subunit 3</fullName>
    </submittedName>
</protein>
<keyword evidence="12" id="KW-0137">Centromere</keyword>
<dbReference type="OMA" id="HCENYGY"/>
<keyword evidence="11" id="KW-0131">Cell cycle</keyword>
<keyword evidence="6" id="KW-0132">Cell division</keyword>
<evidence type="ECO:0000256" key="1">
    <source>
        <dbReference type="ARBA" id="ARBA00004186"/>
    </source>
</evidence>
<evidence type="ECO:0000256" key="12">
    <source>
        <dbReference type="ARBA" id="ARBA00023328"/>
    </source>
</evidence>
<dbReference type="STRING" id="69293.ENSGACP00000001823"/>
<organism evidence="15 16">
    <name type="scientific">Gasterosteus aculeatus aculeatus</name>
    <name type="common">three-spined stickleback</name>
    <dbReference type="NCBI Taxonomy" id="481459"/>
    <lineage>
        <taxon>Eukaryota</taxon>
        <taxon>Metazoa</taxon>
        <taxon>Chordata</taxon>
        <taxon>Craniata</taxon>
        <taxon>Vertebrata</taxon>
        <taxon>Euteleostomi</taxon>
        <taxon>Actinopterygii</taxon>
        <taxon>Neopterygii</taxon>
        <taxon>Teleostei</taxon>
        <taxon>Neoteleostei</taxon>
        <taxon>Acanthomorphata</taxon>
        <taxon>Eupercaria</taxon>
        <taxon>Perciformes</taxon>
        <taxon>Cottioidei</taxon>
        <taxon>Gasterosteales</taxon>
        <taxon>Gasterosteidae</taxon>
        <taxon>Gasterosteus</taxon>
    </lineage>
</organism>
<reference evidence="15" key="3">
    <citation type="submission" date="2025-09" db="UniProtKB">
        <authorList>
            <consortium name="Ensembl"/>
        </authorList>
    </citation>
    <scope>IDENTIFICATION</scope>
</reference>
<keyword evidence="16" id="KW-1185">Reference proteome</keyword>
<dbReference type="InParanoid" id="G3N935"/>
<evidence type="ECO:0000256" key="10">
    <source>
        <dbReference type="ARBA" id="ARBA00023212"/>
    </source>
</evidence>
<dbReference type="GO" id="GO:0000278">
    <property type="term" value="P:mitotic cell cycle"/>
    <property type="evidence" value="ECO:0007669"/>
    <property type="project" value="TreeGrafter"/>
</dbReference>
<dbReference type="AlphaFoldDB" id="G3N935"/>
<evidence type="ECO:0000256" key="3">
    <source>
        <dbReference type="ARBA" id="ARBA00007716"/>
    </source>
</evidence>
<dbReference type="GO" id="GO:0000940">
    <property type="term" value="C:outer kinetochore"/>
    <property type="evidence" value="ECO:0007669"/>
    <property type="project" value="InterPro"/>
</dbReference>
<evidence type="ECO:0000256" key="4">
    <source>
        <dbReference type="ARBA" id="ARBA00022454"/>
    </source>
</evidence>
<sequence>MSCYCCIQAPFNTTDTSPFKIPEIRGKLLEQGIHCLIYLQYITLVINNILLCAHLIMRDQLKMFPDRRKSPLSCWFHHRKKKRVVVVTQGQIQGQIAQQRAQDNELDRFIKVARVMEQRLAKDIQALKGHWEKYGYQAPQDTRRPTMVTSCTQMCFHCDFATPPHAETEDEAAAEMETESTNEGVNQEEDGGSRSSSSSPRPSPGPPSLADPLRTPQLSDFGLSEVEMKRALAGVEWCSEAPLMPELSLRHPSLSTPAPPPMPLTPKRALRMDDDELQAPQMSDFGLSEHTMCLNNDFTMDLLRKNYMYTLNRSLQNLVSPEPPVFLTPGFKVSRTDAPRSPPARSGNLPASPEVPVFETPYMNPMAASRKVDQFKVCSARQPEPVDARADGGPPSPRSKRRWEYDVPDVSIAGAEDNPMPAMPNLESALGNSLQTVRRKHLFSQISGTQAEESAAQDFSPGTPRLRVDYQEPSTPEMPDLSSVTQDICKVSPAPSQLLL</sequence>
<keyword evidence="14" id="KW-1133">Transmembrane helix</keyword>
<evidence type="ECO:0000256" key="2">
    <source>
        <dbReference type="ARBA" id="ARBA00004629"/>
    </source>
</evidence>
<accession>G3N935</accession>
<dbReference type="PANTHER" id="PTHR48118:SF1">
    <property type="entry name" value="SPINDLE AND KINETOCHORE-ASSOCIATED PROTEIN 3"/>
    <property type="match status" value="1"/>
</dbReference>
<dbReference type="Gene3D" id="6.10.250.1400">
    <property type="match status" value="1"/>
</dbReference>
<name>G3N935_GASAC</name>
<dbReference type="FunCoup" id="G3N935">
    <property type="interactions" value="1462"/>
</dbReference>
<evidence type="ECO:0000256" key="11">
    <source>
        <dbReference type="ARBA" id="ARBA00023306"/>
    </source>
</evidence>
<feature type="region of interest" description="Disordered" evidence="13">
    <location>
        <begin position="447"/>
        <end position="487"/>
    </location>
</feature>
<dbReference type="Bgee" id="ENSGACG00000001406">
    <property type="expression patterns" value="Expressed in head kidney and 3 other cell types or tissues"/>
</dbReference>
<keyword evidence="9" id="KW-0995">Kinetochore</keyword>
<feature type="transmembrane region" description="Helical" evidence="14">
    <location>
        <begin position="37"/>
        <end position="57"/>
    </location>
</feature>
<dbReference type="InterPro" id="IPR033341">
    <property type="entry name" value="SKA3"/>
</dbReference>
<comment type="similarity">
    <text evidence="3">Belongs to the SKA3 family.</text>
</comment>
<dbReference type="GO" id="GO:0007059">
    <property type="term" value="P:chromosome segregation"/>
    <property type="evidence" value="ECO:0007669"/>
    <property type="project" value="InterPro"/>
</dbReference>
<dbReference type="eggNOG" id="ENOG502QSTX">
    <property type="taxonomic scope" value="Eukaryota"/>
</dbReference>
<evidence type="ECO:0000313" key="16">
    <source>
        <dbReference type="Proteomes" id="UP000007635"/>
    </source>
</evidence>
<dbReference type="Proteomes" id="UP000007635">
    <property type="component" value="Chromosome XVI"/>
</dbReference>
<evidence type="ECO:0000256" key="7">
    <source>
        <dbReference type="ARBA" id="ARBA00022701"/>
    </source>
</evidence>